<dbReference type="HOGENOM" id="CLU_1803478_0_0_10"/>
<dbReference type="AlphaFoldDB" id="F4KRH1"/>
<dbReference type="STRING" id="760192.Halhy_0047"/>
<dbReference type="EMBL" id="CP002691">
    <property type="protein sequence ID" value="AEE47961.1"/>
    <property type="molecule type" value="Genomic_DNA"/>
</dbReference>
<reference evidence="1 2" key="1">
    <citation type="journal article" date="2011" name="Stand. Genomic Sci.">
        <title>Complete genome sequence of Haliscomenobacter hydrossis type strain (O).</title>
        <authorList>
            <consortium name="US DOE Joint Genome Institute (JGI-PGF)"/>
            <person name="Daligault H."/>
            <person name="Lapidus A."/>
            <person name="Zeytun A."/>
            <person name="Nolan M."/>
            <person name="Lucas S."/>
            <person name="Del Rio T.G."/>
            <person name="Tice H."/>
            <person name="Cheng J.F."/>
            <person name="Tapia R."/>
            <person name="Han C."/>
            <person name="Goodwin L."/>
            <person name="Pitluck S."/>
            <person name="Liolios K."/>
            <person name="Pagani I."/>
            <person name="Ivanova N."/>
            <person name="Huntemann M."/>
            <person name="Mavromatis K."/>
            <person name="Mikhailova N."/>
            <person name="Pati A."/>
            <person name="Chen A."/>
            <person name="Palaniappan K."/>
            <person name="Land M."/>
            <person name="Hauser L."/>
            <person name="Brambilla E.M."/>
            <person name="Rohde M."/>
            <person name="Verbarg S."/>
            <person name="Goker M."/>
            <person name="Bristow J."/>
            <person name="Eisen J.A."/>
            <person name="Markowitz V."/>
            <person name="Hugenholtz P."/>
            <person name="Kyrpides N.C."/>
            <person name="Klenk H.P."/>
            <person name="Woyke T."/>
        </authorList>
    </citation>
    <scope>NUCLEOTIDE SEQUENCE [LARGE SCALE GENOMIC DNA]</scope>
    <source>
        <strain evidence="2">ATCC 27775 / DSM 1100 / LMG 10767 / O</strain>
    </source>
</reference>
<dbReference type="Proteomes" id="UP000008461">
    <property type="component" value="Chromosome"/>
</dbReference>
<reference key="2">
    <citation type="submission" date="2011-04" db="EMBL/GenBank/DDBJ databases">
        <title>Complete sequence of chromosome of Haliscomenobacter hydrossis DSM 1100.</title>
        <authorList>
            <consortium name="US DOE Joint Genome Institute (JGI-PGF)"/>
            <person name="Lucas S."/>
            <person name="Han J."/>
            <person name="Lapidus A."/>
            <person name="Bruce D."/>
            <person name="Goodwin L."/>
            <person name="Pitluck S."/>
            <person name="Peters L."/>
            <person name="Kyrpides N."/>
            <person name="Mavromatis K."/>
            <person name="Ivanova N."/>
            <person name="Ovchinnikova G."/>
            <person name="Pagani I."/>
            <person name="Daligault H."/>
            <person name="Detter J.C."/>
            <person name="Han C."/>
            <person name="Land M."/>
            <person name="Hauser L."/>
            <person name="Markowitz V."/>
            <person name="Cheng J.-F."/>
            <person name="Hugenholtz P."/>
            <person name="Woyke T."/>
            <person name="Wu D."/>
            <person name="Verbarg S."/>
            <person name="Frueling A."/>
            <person name="Brambilla E."/>
            <person name="Klenk H.-P."/>
            <person name="Eisen J.A."/>
        </authorList>
    </citation>
    <scope>NUCLEOTIDE SEQUENCE</scope>
    <source>
        <strain>DSM 1100</strain>
    </source>
</reference>
<accession>F4KRH1</accession>
<sequence>MSLFLGLTLFCGLFSSLNHYVDQAQESKLLLMQYRYIDGNNNAWNISKKWIEYKPISKVLSSSGNYSGGEPFQAKITTRQYRAIRSLLQNAMSNTAIHLPNRLMGSGTIIEFTEEDDQTATCYLPMNSPEKAAIEDWLNQLKN</sequence>
<keyword evidence="2" id="KW-1185">Reference proteome</keyword>
<proteinExistence type="predicted"/>
<evidence type="ECO:0000313" key="1">
    <source>
        <dbReference type="EMBL" id="AEE47961.1"/>
    </source>
</evidence>
<organism evidence="1 2">
    <name type="scientific">Haliscomenobacter hydrossis (strain ATCC 27775 / DSM 1100 / LMG 10767 / O)</name>
    <dbReference type="NCBI Taxonomy" id="760192"/>
    <lineage>
        <taxon>Bacteria</taxon>
        <taxon>Pseudomonadati</taxon>
        <taxon>Bacteroidota</taxon>
        <taxon>Saprospiria</taxon>
        <taxon>Saprospirales</taxon>
        <taxon>Haliscomenobacteraceae</taxon>
        <taxon>Haliscomenobacter</taxon>
    </lineage>
</organism>
<protein>
    <submittedName>
        <fullName evidence="1">Uncharacterized protein</fullName>
    </submittedName>
</protein>
<dbReference type="KEGG" id="hhy:Halhy_0047"/>
<dbReference type="eggNOG" id="ENOG5033EPY">
    <property type="taxonomic scope" value="Bacteria"/>
</dbReference>
<name>F4KRH1_HALH1</name>
<evidence type="ECO:0000313" key="2">
    <source>
        <dbReference type="Proteomes" id="UP000008461"/>
    </source>
</evidence>
<gene>
    <name evidence="1" type="ordered locus">Halhy_0047</name>
</gene>